<evidence type="ECO:0000313" key="1">
    <source>
        <dbReference type="EMBL" id="TCT00049.1"/>
    </source>
</evidence>
<reference evidence="1 2" key="1">
    <citation type="submission" date="2019-03" db="EMBL/GenBank/DDBJ databases">
        <title>Genomic Encyclopedia of Type Strains, Phase IV (KMG-IV): sequencing the most valuable type-strain genomes for metagenomic binning, comparative biology and taxonomic classification.</title>
        <authorList>
            <person name="Goeker M."/>
        </authorList>
    </citation>
    <scope>NUCLEOTIDE SEQUENCE [LARGE SCALE GENOMIC DNA]</scope>
    <source>
        <strain evidence="1 2">DSM 21944</strain>
    </source>
</reference>
<dbReference type="EMBL" id="SMAF01000004">
    <property type="protein sequence ID" value="TCT00049.1"/>
    <property type="molecule type" value="Genomic_DNA"/>
</dbReference>
<dbReference type="RefSeq" id="WP_123523103.1">
    <property type="nucleotide sequence ID" value="NZ_JBHLWF010000088.1"/>
</dbReference>
<dbReference type="Proteomes" id="UP000294599">
    <property type="component" value="Unassembled WGS sequence"/>
</dbReference>
<dbReference type="AlphaFoldDB" id="A0A4S3KW59"/>
<protein>
    <submittedName>
        <fullName evidence="1">Uncharacterized protein</fullName>
    </submittedName>
</protein>
<evidence type="ECO:0000313" key="2">
    <source>
        <dbReference type="Proteomes" id="UP000294599"/>
    </source>
</evidence>
<comment type="caution">
    <text evidence="1">The sequence shown here is derived from an EMBL/GenBank/DDBJ whole genome shotgun (WGS) entry which is preliminary data.</text>
</comment>
<sequence>MFNRKWVRGLVIIPVTLAAYLAGSRFPAGLPSDYAVASPDAEASAVTRLEPDPADAAVGHVRALSATPTVTPNDVVASRSSDLPAADVPVLQLIEQLEPRARRGDARAACRLGVELLRCRNHSQQENIQNLLRSAVQQRRGEISDFELDLLAKMEDRQLASRRRCEGIGPEHWRRAVEHQRIAAE</sequence>
<gene>
    <name evidence="1" type="ORF">EDC25_10436</name>
</gene>
<keyword evidence="2" id="KW-1185">Reference proteome</keyword>
<proteinExistence type="predicted"/>
<organism evidence="1 2">
    <name type="scientific">Pseudofulvimonas gallinarii</name>
    <dbReference type="NCBI Taxonomy" id="634155"/>
    <lineage>
        <taxon>Bacteria</taxon>
        <taxon>Pseudomonadati</taxon>
        <taxon>Pseudomonadota</taxon>
        <taxon>Gammaproteobacteria</taxon>
        <taxon>Lysobacterales</taxon>
        <taxon>Rhodanobacteraceae</taxon>
        <taxon>Pseudofulvimonas</taxon>
    </lineage>
</organism>
<name>A0A4S3KW59_9GAMM</name>
<accession>A0A4S3KW59</accession>